<feature type="transmembrane region" description="Helical" evidence="7">
    <location>
        <begin position="297"/>
        <end position="319"/>
    </location>
</feature>
<feature type="transmembrane region" description="Helical" evidence="7">
    <location>
        <begin position="413"/>
        <end position="436"/>
    </location>
</feature>
<gene>
    <name evidence="9" type="ORF">Afil01_25140</name>
</gene>
<comment type="subcellular location">
    <subcellularLocation>
        <location evidence="1">Cell membrane</location>
        <topology evidence="1">Multi-pass membrane protein</topology>
    </subcellularLocation>
</comment>
<feature type="transmembrane region" description="Helical" evidence="7">
    <location>
        <begin position="665"/>
        <end position="689"/>
    </location>
</feature>
<feature type="transmembrane region" description="Helical" evidence="7">
    <location>
        <begin position="388"/>
        <end position="407"/>
    </location>
</feature>
<dbReference type="GO" id="GO:0005886">
    <property type="term" value="C:plasma membrane"/>
    <property type="evidence" value="ECO:0007669"/>
    <property type="project" value="UniProtKB-SubCell"/>
</dbReference>
<comment type="caution">
    <text evidence="9">The sequence shown here is derived from an EMBL/GenBank/DDBJ whole genome shotgun (WGS) entry which is preliminary data.</text>
</comment>
<dbReference type="InterPro" id="IPR003838">
    <property type="entry name" value="ABC3_permease_C"/>
</dbReference>
<dbReference type="RefSeq" id="WP_285662797.1">
    <property type="nucleotide sequence ID" value="NZ_BSTX01000001.1"/>
</dbReference>
<feature type="domain" description="ABC3 transporter permease C-terminal" evidence="8">
    <location>
        <begin position="249"/>
        <end position="367"/>
    </location>
</feature>
<evidence type="ECO:0000256" key="6">
    <source>
        <dbReference type="ARBA" id="ARBA00038076"/>
    </source>
</evidence>
<dbReference type="PANTHER" id="PTHR30572">
    <property type="entry name" value="MEMBRANE COMPONENT OF TRANSPORTER-RELATED"/>
    <property type="match status" value="1"/>
</dbReference>
<comment type="similarity">
    <text evidence="6">Belongs to the ABC-4 integral membrane protein family.</text>
</comment>
<dbReference type="AlphaFoldDB" id="A0A9W6W340"/>
<evidence type="ECO:0000256" key="4">
    <source>
        <dbReference type="ARBA" id="ARBA00022989"/>
    </source>
</evidence>
<feature type="transmembrane region" description="Helical" evidence="7">
    <location>
        <begin position="245"/>
        <end position="270"/>
    </location>
</feature>
<dbReference type="InterPro" id="IPR050250">
    <property type="entry name" value="Macrolide_Exporter_MacB"/>
</dbReference>
<name>A0A9W6W340_9ACTN</name>
<accession>A0A9W6W340</accession>
<keyword evidence="4 7" id="KW-1133">Transmembrane helix</keyword>
<feature type="transmembrane region" description="Helical" evidence="7">
    <location>
        <begin position="469"/>
        <end position="490"/>
    </location>
</feature>
<dbReference type="GO" id="GO:0022857">
    <property type="term" value="F:transmembrane transporter activity"/>
    <property type="evidence" value="ECO:0007669"/>
    <property type="project" value="TreeGrafter"/>
</dbReference>
<feature type="domain" description="ABC3 transporter permease C-terminal" evidence="8">
    <location>
        <begin position="669"/>
        <end position="787"/>
    </location>
</feature>
<keyword evidence="10" id="KW-1185">Reference proteome</keyword>
<keyword evidence="3 7" id="KW-0812">Transmembrane</keyword>
<dbReference type="EMBL" id="BSTX01000001">
    <property type="protein sequence ID" value="GLZ77707.1"/>
    <property type="molecule type" value="Genomic_DNA"/>
</dbReference>
<sequence>MHTWATIRTRWTSFLGTFAALAFGVAIVTASLLVHASAAPAVPERYAATGVIVHGVDAERPGNDVGVVIPIPWSPQRTAELQKSLAAIPGVKQVVADLAFYAQAVVDGEPAGDVRDEPQGHGWSSTLLGGYTLDDGRAPAAPGEIVVPAGLGVRTGTDLTVLQASGPVTYKVVGVLDGPGYYLTDAEAAKLADGVGVFGLLTEDPSSVDAAATAIVTDGAALSGDERAGFEPESHLRTRWLGTQLLTAMTLLSAFSAVFVVASTFAFGVAQRRRELGLLRTVGATPGQVRRMLFGEALGVGAISAGAGVVLGLALAPVLGDLLVKAQLEPPDFAIRVVAWPLLVAGLTGMAVAFLGVWSASRRAARVRPMEALREAAAENRPMTKGRWILGGLALAGGLGFVLLATGAESEDLLTFTMFGAMGLIVGLTLWAPLVIPPVVRLVTWPFARTRGATAVVVRESALIAVRRVASTAAPVLVTVGFVALLAGMMSTMKGAMTTDLAQEFPASVVVEPDGTPGLTDAAVSALPGEVQPIMMVDVYSGTMEENVTGLPGLAPGTLFIAAPYMETLGLKDGDTLPLVFPDGETLALPVKASQPDDKTMYPSTVTMARETLREHAPNALTEHVYLNATTVAEASAATGPGAIALDREGAAAFADQREWELLRVFMLVLIIMSIGYTALAIANTLIMANADRLRDFAVLRLSGAADGQVLKVVAIETVIVVTVGTALGLGVALAALEGVRRGLESTVDAAVSMAVPWDYVGLVIGSALVLALGASLVTARAALRRSAMSMAGVKE</sequence>
<evidence type="ECO:0000256" key="2">
    <source>
        <dbReference type="ARBA" id="ARBA00022475"/>
    </source>
</evidence>
<reference evidence="9" key="1">
    <citation type="submission" date="2023-03" db="EMBL/GenBank/DDBJ databases">
        <title>Actinorhabdospora filicis NBRC 111898.</title>
        <authorList>
            <person name="Ichikawa N."/>
            <person name="Sato H."/>
            <person name="Tonouchi N."/>
        </authorList>
    </citation>
    <scope>NUCLEOTIDE SEQUENCE</scope>
    <source>
        <strain evidence="9">NBRC 111898</strain>
    </source>
</reference>
<evidence type="ECO:0000259" key="8">
    <source>
        <dbReference type="Pfam" id="PF02687"/>
    </source>
</evidence>
<protein>
    <submittedName>
        <fullName evidence="9">ABC transporter permease</fullName>
    </submittedName>
</protein>
<evidence type="ECO:0000256" key="7">
    <source>
        <dbReference type="SAM" id="Phobius"/>
    </source>
</evidence>
<feature type="transmembrane region" description="Helical" evidence="7">
    <location>
        <begin position="710"/>
        <end position="737"/>
    </location>
</feature>
<dbReference type="Proteomes" id="UP001165079">
    <property type="component" value="Unassembled WGS sequence"/>
</dbReference>
<evidence type="ECO:0000256" key="5">
    <source>
        <dbReference type="ARBA" id="ARBA00023136"/>
    </source>
</evidence>
<dbReference type="Pfam" id="PF02687">
    <property type="entry name" value="FtsX"/>
    <property type="match status" value="2"/>
</dbReference>
<feature type="transmembrane region" description="Helical" evidence="7">
    <location>
        <begin position="757"/>
        <end position="780"/>
    </location>
</feature>
<dbReference type="PANTHER" id="PTHR30572:SF4">
    <property type="entry name" value="ABC TRANSPORTER PERMEASE YTRF"/>
    <property type="match status" value="1"/>
</dbReference>
<keyword evidence="2" id="KW-1003">Cell membrane</keyword>
<organism evidence="9 10">
    <name type="scientific">Actinorhabdospora filicis</name>
    <dbReference type="NCBI Taxonomy" id="1785913"/>
    <lineage>
        <taxon>Bacteria</taxon>
        <taxon>Bacillati</taxon>
        <taxon>Actinomycetota</taxon>
        <taxon>Actinomycetes</taxon>
        <taxon>Micromonosporales</taxon>
        <taxon>Micromonosporaceae</taxon>
        <taxon>Actinorhabdospora</taxon>
    </lineage>
</organism>
<proteinExistence type="inferred from homology"/>
<evidence type="ECO:0000313" key="9">
    <source>
        <dbReference type="EMBL" id="GLZ77707.1"/>
    </source>
</evidence>
<evidence type="ECO:0000313" key="10">
    <source>
        <dbReference type="Proteomes" id="UP001165079"/>
    </source>
</evidence>
<evidence type="ECO:0000256" key="1">
    <source>
        <dbReference type="ARBA" id="ARBA00004651"/>
    </source>
</evidence>
<feature type="transmembrane region" description="Helical" evidence="7">
    <location>
        <begin position="339"/>
        <end position="360"/>
    </location>
</feature>
<keyword evidence="5 7" id="KW-0472">Membrane</keyword>
<evidence type="ECO:0000256" key="3">
    <source>
        <dbReference type="ARBA" id="ARBA00022692"/>
    </source>
</evidence>